<accession>A0A834W4B2</accession>
<evidence type="ECO:0000313" key="2">
    <source>
        <dbReference type="EMBL" id="KAF7809120.1"/>
    </source>
</evidence>
<proteinExistence type="predicted"/>
<organism evidence="2 4">
    <name type="scientific">Senna tora</name>
    <dbReference type="NCBI Taxonomy" id="362788"/>
    <lineage>
        <taxon>Eukaryota</taxon>
        <taxon>Viridiplantae</taxon>
        <taxon>Streptophyta</taxon>
        <taxon>Embryophyta</taxon>
        <taxon>Tracheophyta</taxon>
        <taxon>Spermatophyta</taxon>
        <taxon>Magnoliopsida</taxon>
        <taxon>eudicotyledons</taxon>
        <taxon>Gunneridae</taxon>
        <taxon>Pentapetalae</taxon>
        <taxon>rosids</taxon>
        <taxon>fabids</taxon>
        <taxon>Fabales</taxon>
        <taxon>Fabaceae</taxon>
        <taxon>Caesalpinioideae</taxon>
        <taxon>Cassia clade</taxon>
        <taxon>Senna</taxon>
    </lineage>
</organism>
<dbReference type="Proteomes" id="UP000634136">
    <property type="component" value="Unassembled WGS sequence"/>
</dbReference>
<keyword evidence="1" id="KW-0812">Transmembrane</keyword>
<sequence length="66" mass="7338">MHPSSPIASSVSSLFLLLSFTFFFTRGCVRAREDRESVGERRVEGSHGRSFAEPAFITACKSLKGW</sequence>
<name>A0A834W4B2_9FABA</name>
<dbReference type="EMBL" id="JAAIUW010000003">
    <property type="protein sequence ID" value="KAF7839777.1"/>
    <property type="molecule type" value="Genomic_DNA"/>
</dbReference>
<evidence type="ECO:0000313" key="3">
    <source>
        <dbReference type="EMBL" id="KAF7839777.1"/>
    </source>
</evidence>
<protein>
    <submittedName>
        <fullName evidence="2">Uncharacterized protein</fullName>
    </submittedName>
</protein>
<dbReference type="AlphaFoldDB" id="A0A834W4B2"/>
<evidence type="ECO:0000313" key="4">
    <source>
        <dbReference type="Proteomes" id="UP000634136"/>
    </source>
</evidence>
<keyword evidence="1" id="KW-0472">Membrane</keyword>
<evidence type="ECO:0000256" key="1">
    <source>
        <dbReference type="SAM" id="Phobius"/>
    </source>
</evidence>
<gene>
    <name evidence="3" type="ORF">G2W53_008259</name>
    <name evidence="2" type="ORF">G2W53_035863</name>
</gene>
<feature type="transmembrane region" description="Helical" evidence="1">
    <location>
        <begin position="6"/>
        <end position="25"/>
    </location>
</feature>
<keyword evidence="1" id="KW-1133">Transmembrane helix</keyword>
<comment type="caution">
    <text evidence="2">The sequence shown here is derived from an EMBL/GenBank/DDBJ whole genome shotgun (WGS) entry which is preliminary data.</text>
</comment>
<dbReference type="EMBL" id="JAAIUW010000011">
    <property type="protein sequence ID" value="KAF7809120.1"/>
    <property type="molecule type" value="Genomic_DNA"/>
</dbReference>
<keyword evidence="4" id="KW-1185">Reference proteome</keyword>
<reference evidence="2" key="1">
    <citation type="submission" date="2020-09" db="EMBL/GenBank/DDBJ databases">
        <title>Genome-Enabled Discovery of Anthraquinone Biosynthesis in Senna tora.</title>
        <authorList>
            <person name="Kang S.-H."/>
            <person name="Pandey R.P."/>
            <person name="Lee C.-M."/>
            <person name="Sim J.-S."/>
            <person name="Jeong J.-T."/>
            <person name="Choi B.-S."/>
            <person name="Jung M."/>
            <person name="Ginzburg D."/>
            <person name="Zhao K."/>
            <person name="Won S.Y."/>
            <person name="Oh T.-J."/>
            <person name="Yu Y."/>
            <person name="Kim N.-H."/>
            <person name="Lee O.R."/>
            <person name="Lee T.-H."/>
            <person name="Bashyal P."/>
            <person name="Kim T.-S."/>
            <person name="Lee W.-H."/>
            <person name="Kawkins C."/>
            <person name="Kim C.-K."/>
            <person name="Kim J.S."/>
            <person name="Ahn B.O."/>
            <person name="Rhee S.Y."/>
            <person name="Sohng J.K."/>
        </authorList>
    </citation>
    <scope>NUCLEOTIDE SEQUENCE</scope>
    <source>
        <tissue evidence="2">Leaf</tissue>
    </source>
</reference>